<dbReference type="SUPFAM" id="SSF54285">
    <property type="entry name" value="MoaD/ThiS"/>
    <property type="match status" value="1"/>
</dbReference>
<dbReference type="Proteomes" id="UP000032352">
    <property type="component" value="Chromosome"/>
</dbReference>
<dbReference type="InterPro" id="IPR012675">
    <property type="entry name" value="Beta-grasp_dom_sf"/>
</dbReference>
<dbReference type="InterPro" id="IPR003749">
    <property type="entry name" value="ThiS/MoaD-like"/>
</dbReference>
<sequence>MQIFINGQPFALEDDFSVTAALMLFLTPEQQKTSFAVALNGEFLARENYPDTELNNRDALDVLFPIQGG</sequence>
<accession>A0AAF0CDA0</accession>
<dbReference type="NCBIfam" id="TIGR01683">
    <property type="entry name" value="thiS"/>
    <property type="match status" value="1"/>
</dbReference>
<dbReference type="AlphaFoldDB" id="A0AAF0CDA0"/>
<protein>
    <submittedName>
        <fullName evidence="1">Sulfur carrier protein ThiS</fullName>
    </submittedName>
</protein>
<reference evidence="1 2" key="2">
    <citation type="journal article" date="2022" name="Mar. Drugs">
        <title>Bioassay-Guided Fractionation Leads to the Detection of Cholic Acid Generated by the Rare Thalassomonas sp.</title>
        <authorList>
            <person name="Pheiffer F."/>
            <person name="Schneider Y.K."/>
            <person name="Hansen E.H."/>
            <person name="Andersen J.H."/>
            <person name="Isaksson J."/>
            <person name="Busche T."/>
            <person name="R C."/>
            <person name="Kalinowski J."/>
            <person name="Zyl L.V."/>
            <person name="Trindade M."/>
        </authorList>
    </citation>
    <scope>NUCLEOTIDE SEQUENCE [LARGE SCALE GENOMIC DNA]</scope>
    <source>
        <strain evidence="1 2">XOM25</strain>
    </source>
</reference>
<evidence type="ECO:0000313" key="1">
    <source>
        <dbReference type="EMBL" id="WDE08445.1"/>
    </source>
</evidence>
<dbReference type="InterPro" id="IPR010035">
    <property type="entry name" value="Thi_S"/>
</dbReference>
<reference evidence="1 2" key="1">
    <citation type="journal article" date="2015" name="Genome Announc.">
        <title>Draft Genome Sequences of Marine Isolates of Thalassomonas viridans and Thalassomonas actiniarum.</title>
        <authorList>
            <person name="Olonade I."/>
            <person name="van Zyl L.J."/>
            <person name="Trindade M."/>
        </authorList>
    </citation>
    <scope>NUCLEOTIDE SEQUENCE [LARGE SCALE GENOMIC DNA]</scope>
    <source>
        <strain evidence="1 2">XOM25</strain>
    </source>
</reference>
<dbReference type="PANTHER" id="PTHR34472">
    <property type="entry name" value="SULFUR CARRIER PROTEIN THIS"/>
    <property type="match status" value="1"/>
</dbReference>
<keyword evidence="2" id="KW-1185">Reference proteome</keyword>
<gene>
    <name evidence="1" type="primary">thiS</name>
    <name evidence="1" type="ORF">SG34_028740</name>
</gene>
<dbReference type="CDD" id="cd00565">
    <property type="entry name" value="Ubl_ThiS"/>
    <property type="match status" value="1"/>
</dbReference>
<organism evidence="1 2">
    <name type="scientific">Thalassomonas viridans</name>
    <dbReference type="NCBI Taxonomy" id="137584"/>
    <lineage>
        <taxon>Bacteria</taxon>
        <taxon>Pseudomonadati</taxon>
        <taxon>Pseudomonadota</taxon>
        <taxon>Gammaproteobacteria</taxon>
        <taxon>Alteromonadales</taxon>
        <taxon>Colwelliaceae</taxon>
        <taxon>Thalassomonas</taxon>
    </lineage>
</organism>
<dbReference type="EMBL" id="CP059733">
    <property type="protein sequence ID" value="WDE08445.1"/>
    <property type="molecule type" value="Genomic_DNA"/>
</dbReference>
<dbReference type="InterPro" id="IPR016155">
    <property type="entry name" value="Mopterin_synth/thiamin_S_b"/>
</dbReference>
<dbReference type="PANTHER" id="PTHR34472:SF1">
    <property type="entry name" value="SULFUR CARRIER PROTEIN THIS"/>
    <property type="match status" value="1"/>
</dbReference>
<dbReference type="KEGG" id="tvd:SG34_028740"/>
<evidence type="ECO:0000313" key="2">
    <source>
        <dbReference type="Proteomes" id="UP000032352"/>
    </source>
</evidence>
<dbReference type="Pfam" id="PF02597">
    <property type="entry name" value="ThiS"/>
    <property type="match status" value="1"/>
</dbReference>
<dbReference type="Gene3D" id="3.10.20.30">
    <property type="match status" value="1"/>
</dbReference>
<proteinExistence type="predicted"/>
<name>A0AAF0CDA0_9GAMM</name>